<dbReference type="PANTHER" id="PTHR42765:SF1">
    <property type="entry name" value="ISOLEUCINE--TRNA LIGASE, MITOCHONDRIAL"/>
    <property type="match status" value="1"/>
</dbReference>
<dbReference type="GO" id="GO:0004822">
    <property type="term" value="F:isoleucine-tRNA ligase activity"/>
    <property type="evidence" value="ECO:0007669"/>
    <property type="project" value="UniProtKB-UniRule"/>
</dbReference>
<evidence type="ECO:0000256" key="9">
    <source>
        <dbReference type="HAMAP-Rule" id="MF_02002"/>
    </source>
</evidence>
<keyword evidence="4 9" id="KW-0067">ATP-binding</keyword>
<keyword evidence="9" id="KW-0862">Zinc</keyword>
<evidence type="ECO:0000259" key="11">
    <source>
        <dbReference type="Pfam" id="PF06827"/>
    </source>
</evidence>
<feature type="short sequence motif" description="'HIGH' region" evidence="9">
    <location>
        <begin position="58"/>
        <end position="68"/>
    </location>
</feature>
<dbReference type="InterPro" id="IPR010663">
    <property type="entry name" value="Znf_FPG/IleRS"/>
</dbReference>
<dbReference type="NCBIfam" id="TIGR00392">
    <property type="entry name" value="ileS"/>
    <property type="match status" value="1"/>
</dbReference>
<dbReference type="GO" id="GO:0000049">
    <property type="term" value="F:tRNA binding"/>
    <property type="evidence" value="ECO:0007669"/>
    <property type="project" value="InterPro"/>
</dbReference>
<dbReference type="Pfam" id="PF06827">
    <property type="entry name" value="zf-FPG_IleRS"/>
    <property type="match status" value="1"/>
</dbReference>
<feature type="binding site" evidence="9">
    <location>
        <position position="915"/>
    </location>
    <ligand>
        <name>Zn(2+)</name>
        <dbReference type="ChEBI" id="CHEBI:29105"/>
    </ligand>
</feature>
<dbReference type="GO" id="GO:0002161">
    <property type="term" value="F:aminoacyl-tRNA deacylase activity"/>
    <property type="evidence" value="ECO:0007669"/>
    <property type="project" value="InterPro"/>
</dbReference>
<dbReference type="PANTHER" id="PTHR42765">
    <property type="entry name" value="SOLEUCYL-TRNA SYNTHETASE"/>
    <property type="match status" value="1"/>
</dbReference>
<protein>
    <recommendedName>
        <fullName evidence="9">Isoleucine--tRNA ligase</fullName>
        <ecNumber evidence="9">6.1.1.5</ecNumber>
    </recommendedName>
    <alternativeName>
        <fullName evidence="9">Isoleucyl-tRNA synthetase</fullName>
        <shortName evidence="9">IleRS</shortName>
    </alternativeName>
</protein>
<dbReference type="SUPFAM" id="SSF52374">
    <property type="entry name" value="Nucleotidylyl transferase"/>
    <property type="match status" value="1"/>
</dbReference>
<dbReference type="Pfam" id="PF08264">
    <property type="entry name" value="Anticodon_1"/>
    <property type="match status" value="1"/>
</dbReference>
<feature type="binding site" evidence="9">
    <location>
        <position position="898"/>
    </location>
    <ligand>
        <name>Zn(2+)</name>
        <dbReference type="ChEBI" id="CHEBI:29105"/>
    </ligand>
</feature>
<comment type="subunit">
    <text evidence="9">Monomer.</text>
</comment>
<evidence type="ECO:0000259" key="12">
    <source>
        <dbReference type="Pfam" id="PF08264"/>
    </source>
</evidence>
<keyword evidence="9" id="KW-0963">Cytoplasm</keyword>
<evidence type="ECO:0000256" key="1">
    <source>
        <dbReference type="ARBA" id="ARBA00006887"/>
    </source>
</evidence>
<dbReference type="InterPro" id="IPR009080">
    <property type="entry name" value="tRNAsynth_Ia_anticodon-bd"/>
</dbReference>
<evidence type="ECO:0000313" key="14">
    <source>
        <dbReference type="Proteomes" id="UP000320184"/>
    </source>
</evidence>
<reference evidence="13 14" key="1">
    <citation type="journal article" date="2019" name="Nat. Microbiol.">
        <title>Mediterranean grassland soil C-N compound turnover is dependent on rainfall and depth, and is mediated by genomically divergent microorganisms.</title>
        <authorList>
            <person name="Diamond S."/>
            <person name="Andeer P.F."/>
            <person name="Li Z."/>
            <person name="Crits-Christoph A."/>
            <person name="Burstein D."/>
            <person name="Anantharaman K."/>
            <person name="Lane K.R."/>
            <person name="Thomas B.C."/>
            <person name="Pan C."/>
            <person name="Northen T.R."/>
            <person name="Banfield J.F."/>
        </authorList>
    </citation>
    <scope>NUCLEOTIDE SEQUENCE [LARGE SCALE GENOMIC DNA]</scope>
    <source>
        <strain evidence="13">WS_3</strain>
    </source>
</reference>
<dbReference type="PRINTS" id="PR00984">
    <property type="entry name" value="TRNASYNTHILE"/>
</dbReference>
<accession>A0A538SBL5</accession>
<evidence type="ECO:0000256" key="2">
    <source>
        <dbReference type="ARBA" id="ARBA00022598"/>
    </source>
</evidence>
<keyword evidence="5 9" id="KW-0648">Protein biosynthesis</keyword>
<dbReference type="InterPro" id="IPR050081">
    <property type="entry name" value="Ile-tRNA_ligase"/>
</dbReference>
<evidence type="ECO:0000256" key="4">
    <source>
        <dbReference type="ARBA" id="ARBA00022840"/>
    </source>
</evidence>
<feature type="domain" description="Zinc finger FPG/IleRS-type" evidence="11">
    <location>
        <begin position="894"/>
        <end position="918"/>
    </location>
</feature>
<keyword evidence="2 9" id="KW-0436">Ligase</keyword>
<feature type="binding site" evidence="9">
    <location>
        <position position="895"/>
    </location>
    <ligand>
        <name>Zn(2+)</name>
        <dbReference type="ChEBI" id="CHEBI:29105"/>
    </ligand>
</feature>
<dbReference type="InterPro" id="IPR002300">
    <property type="entry name" value="aa-tRNA-synth_Ia"/>
</dbReference>
<feature type="binding site" evidence="9">
    <location>
        <position position="570"/>
    </location>
    <ligand>
        <name>L-isoleucyl-5'-AMP</name>
        <dbReference type="ChEBI" id="CHEBI:178002"/>
    </ligand>
</feature>
<evidence type="ECO:0000259" key="10">
    <source>
        <dbReference type="Pfam" id="PF00133"/>
    </source>
</evidence>
<feature type="short sequence motif" description="'KMSKS' region" evidence="9">
    <location>
        <begin position="611"/>
        <end position="615"/>
    </location>
</feature>
<evidence type="ECO:0000256" key="8">
    <source>
        <dbReference type="ARBA" id="ARBA00048359"/>
    </source>
</evidence>
<evidence type="ECO:0000256" key="7">
    <source>
        <dbReference type="ARBA" id="ARBA00025217"/>
    </source>
</evidence>
<comment type="domain">
    <text evidence="9">IleRS has two distinct active sites: one for aminoacylation and one for editing. The misactivated valine is translocated from the active site to the editing site, which sterically excludes the correctly activated isoleucine. The single editing site contains two valyl binding pockets, one specific for each substrate (Val-AMP or Val-tRNA(Ile)).</text>
</comment>
<dbReference type="GO" id="GO:0006428">
    <property type="term" value="P:isoleucyl-tRNA aminoacylation"/>
    <property type="evidence" value="ECO:0007669"/>
    <property type="project" value="UniProtKB-UniRule"/>
</dbReference>
<dbReference type="InterPro" id="IPR033708">
    <property type="entry name" value="Anticodon_Ile_BEm"/>
</dbReference>
<evidence type="ECO:0000313" key="13">
    <source>
        <dbReference type="EMBL" id="TMQ48746.1"/>
    </source>
</evidence>
<dbReference type="InterPro" id="IPR009008">
    <property type="entry name" value="Val/Leu/Ile-tRNA-synth_edit"/>
</dbReference>
<dbReference type="Gene3D" id="1.10.730.20">
    <property type="match status" value="1"/>
</dbReference>
<dbReference type="Proteomes" id="UP000320184">
    <property type="component" value="Unassembled WGS sequence"/>
</dbReference>
<evidence type="ECO:0000256" key="3">
    <source>
        <dbReference type="ARBA" id="ARBA00022741"/>
    </source>
</evidence>
<dbReference type="InterPro" id="IPR014729">
    <property type="entry name" value="Rossmann-like_a/b/a_fold"/>
</dbReference>
<keyword evidence="6 9" id="KW-0030">Aminoacyl-tRNA synthetase</keyword>
<dbReference type="SUPFAM" id="SSF50677">
    <property type="entry name" value="ValRS/IleRS/LeuRS editing domain"/>
    <property type="match status" value="1"/>
</dbReference>
<feature type="domain" description="Aminoacyl-tRNA synthetase class Ia" evidence="10">
    <location>
        <begin position="28"/>
        <end position="649"/>
    </location>
</feature>
<dbReference type="InterPro" id="IPR023585">
    <property type="entry name" value="Ile-tRNA-ligase_type1"/>
</dbReference>
<evidence type="ECO:0000256" key="6">
    <source>
        <dbReference type="ARBA" id="ARBA00023146"/>
    </source>
</evidence>
<comment type="subcellular location">
    <subcellularLocation>
        <location evidence="9">Cytoplasm</location>
    </subcellularLocation>
</comment>
<comment type="function">
    <text evidence="7 9">Catalyzes the attachment of isoleucine to tRNA(Ile). As IleRS can inadvertently accommodate and process structurally similar amino acids such as valine, to avoid such errors it has two additional distinct tRNA(Ile)-dependent editing activities. One activity is designated as 'pretransfer' editing and involves the hydrolysis of activated Val-AMP. The other activity is designated 'posttransfer' editing and involves deacylation of mischarged Val-tRNA(Ile).</text>
</comment>
<dbReference type="HAMAP" id="MF_02002">
    <property type="entry name" value="Ile_tRNA_synth_type1"/>
    <property type="match status" value="1"/>
</dbReference>
<feature type="binding site" evidence="9">
    <location>
        <position position="614"/>
    </location>
    <ligand>
        <name>ATP</name>
        <dbReference type="ChEBI" id="CHEBI:30616"/>
    </ligand>
</feature>
<keyword evidence="3 9" id="KW-0547">Nucleotide-binding</keyword>
<dbReference type="GO" id="GO:0008270">
    <property type="term" value="F:zinc ion binding"/>
    <property type="evidence" value="ECO:0007669"/>
    <property type="project" value="UniProtKB-UniRule"/>
</dbReference>
<dbReference type="GO" id="GO:0005524">
    <property type="term" value="F:ATP binding"/>
    <property type="evidence" value="ECO:0007669"/>
    <property type="project" value="UniProtKB-UniRule"/>
</dbReference>
<dbReference type="EMBL" id="VBOT01000134">
    <property type="protein sequence ID" value="TMQ48746.1"/>
    <property type="molecule type" value="Genomic_DNA"/>
</dbReference>
<comment type="catalytic activity">
    <reaction evidence="8 9">
        <text>tRNA(Ile) + L-isoleucine + ATP = L-isoleucyl-tRNA(Ile) + AMP + diphosphate</text>
        <dbReference type="Rhea" id="RHEA:11060"/>
        <dbReference type="Rhea" id="RHEA-COMP:9666"/>
        <dbReference type="Rhea" id="RHEA-COMP:9695"/>
        <dbReference type="ChEBI" id="CHEBI:30616"/>
        <dbReference type="ChEBI" id="CHEBI:33019"/>
        <dbReference type="ChEBI" id="CHEBI:58045"/>
        <dbReference type="ChEBI" id="CHEBI:78442"/>
        <dbReference type="ChEBI" id="CHEBI:78528"/>
        <dbReference type="ChEBI" id="CHEBI:456215"/>
        <dbReference type="EC" id="6.1.1.5"/>
    </reaction>
</comment>
<evidence type="ECO:0000256" key="5">
    <source>
        <dbReference type="ARBA" id="ARBA00022917"/>
    </source>
</evidence>
<comment type="caution">
    <text evidence="13">The sequence shown here is derived from an EMBL/GenBank/DDBJ whole genome shotgun (WGS) entry which is preliminary data.</text>
</comment>
<dbReference type="GO" id="GO:0005829">
    <property type="term" value="C:cytosol"/>
    <property type="evidence" value="ECO:0007669"/>
    <property type="project" value="TreeGrafter"/>
</dbReference>
<dbReference type="CDD" id="cd07960">
    <property type="entry name" value="Anticodon_Ia_Ile_BEm"/>
    <property type="match status" value="1"/>
</dbReference>
<dbReference type="InterPro" id="IPR013155">
    <property type="entry name" value="M/V/L/I-tRNA-synth_anticd-bd"/>
</dbReference>
<gene>
    <name evidence="9 13" type="primary">ileS</name>
    <name evidence="13" type="ORF">E6K73_11175</name>
</gene>
<keyword evidence="9" id="KW-0479">Metal-binding</keyword>
<dbReference type="Gene3D" id="3.40.50.620">
    <property type="entry name" value="HUPs"/>
    <property type="match status" value="2"/>
</dbReference>
<organism evidence="13 14">
    <name type="scientific">Eiseniibacteriota bacterium</name>
    <dbReference type="NCBI Taxonomy" id="2212470"/>
    <lineage>
        <taxon>Bacteria</taxon>
        <taxon>Candidatus Eiseniibacteriota</taxon>
    </lineage>
</organism>
<name>A0A538SBL5_UNCEI</name>
<dbReference type="AlphaFoldDB" id="A0A538SBL5"/>
<sequence length="939" mass="104279">MAGYRDTLNLPKTEFPMKADLPRREPERLAWWNERQPYRALRERRLGARVWLLHDGPPYSNGHLHMGTAANKIWKDAAVRVASLMGHDAPYVPGWDNHGMPIEVQVGKEMRHAGGEVDRLELRRRCREYAARWVAIQREEFERLGVWGDWDSPYLTMDPGFEAAILEAFAGLAEKGFVQRGLRSIHWCPTDRTALAEAEIEYQDDPSPSIYVSFPLRSDPRGVLPKGSPIAALAWTTTPWTLPANLGLMVDPEARYAVVDSGKGRYLVAEARRAAVAEAAGWPAAQVDAVLSGRALLGVVFEGPWGNDSPVVDGSPHVSLEDGTGLVHTAPGHGKEDFNVGQRAGLAVVSPVDEAGRFTAGAEPFVGRSVLEVNEDIVEWLRSRGRLVASGTLTHAYPHCWRCRGPVIFRATRQWFMIIDHDGHRQRALDLIETAVRWDPATSKNRIREAVRSRPDWCLSRQRSWGVGIPALYCEACGAAALVPEVMHRAAALTRTGGSDVWYELPVERFLPEGFHCPDCGAPGPFRKETDILDVWFDSGSTHLAVRATHPSLAEAWDRARSGGRVVYFEGPDQHRGWFNSSLMVSAGLTGGAPFTDVLTHGWVLDAEGRAMHKSLGNVISPLDVVRRYGADVVRWWALATDWRSDVRVGEETLERVAEAYRKVRNTFRFLLGNLFDFTPADSLPRERLTRLDRAFADYVSSRVARMREEYEALMFHRALDALLGLCTVDLSAVFLDLAEDRLYTLAPEDPLRRSAQSVLWQALQDLAIAASPALAFTAEEVWQSHPGLAGEAPSVHLALWPQRAPSPAAEEEWALLLGVRDRVNAALEPLRADQKIATTAEAEVVLHAPADLARRLEPYRDELASFLLVAEARLEADGRSELEVSPSRTRHRKCARCWTYRPDVAVDGPEAGICGRCTGALRSRREAASRLGPGDRGP</sequence>
<feature type="binding site" evidence="9">
    <location>
        <position position="918"/>
    </location>
    <ligand>
        <name>Zn(2+)</name>
        <dbReference type="ChEBI" id="CHEBI:29105"/>
    </ligand>
</feature>
<comment type="cofactor">
    <cofactor evidence="9">
        <name>Zn(2+)</name>
        <dbReference type="ChEBI" id="CHEBI:29105"/>
    </cofactor>
    <text evidence="9">Binds 1 zinc ion per subunit.</text>
</comment>
<dbReference type="Gene3D" id="3.90.740.10">
    <property type="entry name" value="Valyl/Leucyl/Isoleucyl-tRNA synthetase, editing domain"/>
    <property type="match status" value="1"/>
</dbReference>
<dbReference type="SUPFAM" id="SSF47323">
    <property type="entry name" value="Anticodon-binding domain of a subclass of class I aminoacyl-tRNA synthetases"/>
    <property type="match status" value="1"/>
</dbReference>
<dbReference type="Gene3D" id="1.10.10.830">
    <property type="entry name" value="Ile-tRNA synthetase CP2 domain-like"/>
    <property type="match status" value="1"/>
</dbReference>
<feature type="domain" description="Methionyl/Valyl/Leucyl/Isoleucyl-tRNA synthetase anticodon-binding" evidence="12">
    <location>
        <begin position="693"/>
        <end position="846"/>
    </location>
</feature>
<dbReference type="InterPro" id="IPR002301">
    <property type="entry name" value="Ile-tRNA-ligase"/>
</dbReference>
<dbReference type="EC" id="6.1.1.5" evidence="9"/>
<comment type="similarity">
    <text evidence="1 9">Belongs to the class-I aminoacyl-tRNA synthetase family. IleS type 1 subfamily.</text>
</comment>
<proteinExistence type="inferred from homology"/>
<dbReference type="Pfam" id="PF00133">
    <property type="entry name" value="tRNA-synt_1"/>
    <property type="match status" value="1"/>
</dbReference>